<evidence type="ECO:0000256" key="1">
    <source>
        <dbReference type="SAM" id="Coils"/>
    </source>
</evidence>
<sequence>MNTNEQNTLTLLKNTEQLITQYKNDIENEINECFGEKGQENKIISSIELQNILEQGKTEGHLLKVGIIGRVKAGKSSLLNTLLFDGKSVLPKAATPMTAALTIMEYSEDKIARAKIDFYEQKDIDKLKEDHRKYLDEFNKIKELIIKESANLPKELLTKEIQKQAKKIKREMKSHYLFASYDQYERIKKSGKTLQDLQKFDIYSFFRSLFSFIKTSQDLRTLNIYSFFRSLFLFSRTFQNSQTSITIESDSIEILTQCKLKDFVGANGQFTPFTKSVTLYLPQESLKGLQIIDTPGMNDPIESRGKRTEKLLVECDVLFVISPTGQFLNNNDIELMTKVTTKDGIQEMYIIASQADSQLWGSLKKSTIDETFKSLTESLDQQAKSTLSQSAVMENVLEKFKQHQIICNSSIAYSLLKNLHYPENWDEDTLHLWNKFNQYYPNILNNKQQTKDILALLTNLQKINDILNYVRTNKNSIVNKKNEALITGKYQDVTQRIQKLIRKLEEKIKEIQQTDLIELKSKQITLKQGKKYIEKNISSIFDNSIVDLEKILQRKMNHTINHLFASFDEDKARNSETKIETETYRVKVRSGNFIQQGLSWLTDGWIDDGDRYETRYKNYHITKKFVSPIQIKKQIKEINDLIEYKLKNTAKVYLKDWEKKSKIDLYQTLSDTNEQYNLELTKSQIKQAIDQVHYNLPYFQFNKILPSDLDKSSNQYELDGEHYIESAKQYILNQENQAKEQVTKFIQSIIWQLKTCNPSNKIMRDLTNRFSKLEDDLKNSEQSIKKYTQIKYKAQNLLGEK</sequence>
<keyword evidence="1" id="KW-0175">Coiled coil</keyword>
<protein>
    <submittedName>
        <fullName evidence="3">Dynamin family protein</fullName>
    </submittedName>
</protein>
<dbReference type="EMBL" id="JASAXT010000002">
    <property type="protein sequence ID" value="MDP8147652.1"/>
    <property type="molecule type" value="Genomic_DNA"/>
</dbReference>
<dbReference type="RefSeq" id="WP_306350706.1">
    <property type="nucleotide sequence ID" value="NZ_JASAWV010000002.1"/>
</dbReference>
<dbReference type="PANTHER" id="PTHR36681">
    <property type="entry name" value="NUCLEAR GTPASE, GERMINAL CENTER-ASSOCIATED, TANDEM DUPLICATE 3"/>
    <property type="match status" value="1"/>
</dbReference>
<dbReference type="AlphaFoldDB" id="A0AAW8C9J2"/>
<proteinExistence type="predicted"/>
<gene>
    <name evidence="3" type="ORF">QJU57_00965</name>
</gene>
<evidence type="ECO:0000313" key="4">
    <source>
        <dbReference type="Proteomes" id="UP001226020"/>
    </source>
</evidence>
<organism evidence="3 4">
    <name type="scientific">Phocoenobacter atlanticus subsp. atlanticus</name>
    <dbReference type="NCBI Taxonomy" id="3061285"/>
    <lineage>
        <taxon>Bacteria</taxon>
        <taxon>Pseudomonadati</taxon>
        <taxon>Pseudomonadota</taxon>
        <taxon>Gammaproteobacteria</taxon>
        <taxon>Pasteurellales</taxon>
        <taxon>Pasteurellaceae</taxon>
        <taxon>Phocoenobacter</taxon>
        <taxon>Phocoenobacter atlanticus</taxon>
    </lineage>
</organism>
<dbReference type="Proteomes" id="UP001226020">
    <property type="component" value="Unassembled WGS sequence"/>
</dbReference>
<reference evidence="3 4" key="1">
    <citation type="journal article" date="2023" name="Front. Microbiol.">
        <title>Phylogeography and host specificity of Pasteurellaceae pathogenic to sea-farmed fish in the north-east Atlantic.</title>
        <authorList>
            <person name="Gulla S."/>
            <person name="Colquhoun D.J."/>
            <person name="Olsen A.B."/>
            <person name="Spilsberg B."/>
            <person name="Lagesen K."/>
            <person name="Aakesson C.P."/>
            <person name="Strom S."/>
            <person name="Manji F."/>
            <person name="Birkbeck T.H."/>
            <person name="Nilsen H.K."/>
        </authorList>
    </citation>
    <scope>NUCLEOTIDE SEQUENCE [LARGE SCALE GENOMIC DNA]</scope>
    <source>
        <strain evidence="3 4">NVIB3131</strain>
    </source>
</reference>
<dbReference type="PANTHER" id="PTHR36681:SF3">
    <property type="entry name" value="NUCLEAR GTPASE, GERMINAL CENTER-ASSOCIATED, TANDEM DUPLICATE 3"/>
    <property type="match status" value="1"/>
</dbReference>
<dbReference type="SUPFAM" id="SSF52540">
    <property type="entry name" value="P-loop containing nucleoside triphosphate hydrolases"/>
    <property type="match status" value="1"/>
</dbReference>
<keyword evidence="4" id="KW-1185">Reference proteome</keyword>
<name>A0AAW8C9J2_9PAST</name>
<accession>A0AAW8C9J2</accession>
<dbReference type="Pfam" id="PF00350">
    <property type="entry name" value="Dynamin_N"/>
    <property type="match status" value="1"/>
</dbReference>
<evidence type="ECO:0000313" key="3">
    <source>
        <dbReference type="EMBL" id="MDP8147652.1"/>
    </source>
</evidence>
<comment type="caution">
    <text evidence="3">The sequence shown here is derived from an EMBL/GenBank/DDBJ whole genome shotgun (WGS) entry which is preliminary data.</text>
</comment>
<feature type="coiled-coil region" evidence="1">
    <location>
        <begin position="763"/>
        <end position="790"/>
    </location>
</feature>
<dbReference type="Gene3D" id="3.40.50.300">
    <property type="entry name" value="P-loop containing nucleotide triphosphate hydrolases"/>
    <property type="match status" value="2"/>
</dbReference>
<evidence type="ECO:0000259" key="2">
    <source>
        <dbReference type="Pfam" id="PF00350"/>
    </source>
</evidence>
<dbReference type="InterPro" id="IPR045063">
    <property type="entry name" value="Dynamin_N"/>
</dbReference>
<dbReference type="InterPro" id="IPR027417">
    <property type="entry name" value="P-loop_NTPase"/>
</dbReference>
<feature type="domain" description="Dynamin N-terminal" evidence="2">
    <location>
        <begin position="65"/>
        <end position="346"/>
    </location>
</feature>